<dbReference type="Proteomes" id="UP000054995">
    <property type="component" value="Unassembled WGS sequence"/>
</dbReference>
<keyword evidence="1" id="KW-0732">Signal</keyword>
<evidence type="ECO:0000313" key="3">
    <source>
        <dbReference type="Proteomes" id="UP000054995"/>
    </source>
</evidence>
<feature type="chain" id="PRO_5006877804" description="Ig-like domain-containing protein" evidence="1">
    <location>
        <begin position="32"/>
        <end position="534"/>
    </location>
</feature>
<protein>
    <recommendedName>
        <fullName evidence="4">Ig-like domain-containing protein</fullName>
    </recommendedName>
</protein>
<accession>A0A0V1F9A2</accession>
<dbReference type="EMBL" id="JYDT01000166">
    <property type="protein sequence ID" value="KRY82647.1"/>
    <property type="molecule type" value="Genomic_DNA"/>
</dbReference>
<sequence length="534" mass="59571">MCLNNKFLSIKVFRFATLLLLFASSSSSTFSSPLSTQLIIFEVSLLDKYNTDVYFLHNKSTVRLKCSCANDSCPAGTKLRLVQLSSTDVGVQHVLAESEIVVAGDWIQYDLRMKESIVGQIGNYYYACQLMNVDGVVEAESAARWSGLFPRFCSDNENGRPSLCGDRFSSFCIVYPDQSVRYCEHMKYHWCSYLQSVQRGLDIWKPCMLAGLDDGHEFVVEQAAPSTCHAVAMGREVHYEVTGDFSCSTSDAFLDVRLLDTATTMRWNRLEHDSAAAVQQNKYHFVLAMVHWSGGGSVDCDLLGPSGVALDSVRLQGASPQLARFNDDGAGSELLKLVCSLRDRSRAQLVARSAGLVLLWNPRTEIWPPLVQCGSVQVLRCRFVAVPGLEFALRIFWTLEQQVLAESNGTYVDLVIGQNKPGRYTCVGQQRLKTHSPPVEAVNSASSYIDLPSGCLQSHQQQQQQQSRRADGVAQVVRVPFLSSELQKADRLLDLLLSDKLDHLPFGRQSALLTDAYKKARLNNQRFTFFKHKS</sequence>
<organism evidence="2 3">
    <name type="scientific">Trichinella pseudospiralis</name>
    <name type="common">Parasitic roundworm</name>
    <dbReference type="NCBI Taxonomy" id="6337"/>
    <lineage>
        <taxon>Eukaryota</taxon>
        <taxon>Metazoa</taxon>
        <taxon>Ecdysozoa</taxon>
        <taxon>Nematoda</taxon>
        <taxon>Enoplea</taxon>
        <taxon>Dorylaimia</taxon>
        <taxon>Trichinellida</taxon>
        <taxon>Trichinellidae</taxon>
        <taxon>Trichinella</taxon>
    </lineage>
</organism>
<comment type="caution">
    <text evidence="2">The sequence shown here is derived from an EMBL/GenBank/DDBJ whole genome shotgun (WGS) entry which is preliminary data.</text>
</comment>
<keyword evidence="3" id="KW-1185">Reference proteome</keyword>
<gene>
    <name evidence="2" type="ORF">T4D_5079</name>
</gene>
<dbReference type="OrthoDB" id="5915114at2759"/>
<name>A0A0V1F9A2_TRIPS</name>
<evidence type="ECO:0000313" key="2">
    <source>
        <dbReference type="EMBL" id="KRY82647.1"/>
    </source>
</evidence>
<evidence type="ECO:0008006" key="4">
    <source>
        <dbReference type="Google" id="ProtNLM"/>
    </source>
</evidence>
<proteinExistence type="predicted"/>
<dbReference type="AlphaFoldDB" id="A0A0V1F9A2"/>
<reference evidence="2 3" key="1">
    <citation type="submission" date="2015-01" db="EMBL/GenBank/DDBJ databases">
        <title>Evolution of Trichinella species and genotypes.</title>
        <authorList>
            <person name="Korhonen P.K."/>
            <person name="Edoardo P."/>
            <person name="Giuseppe L.R."/>
            <person name="Gasser R.B."/>
        </authorList>
    </citation>
    <scope>NUCLEOTIDE SEQUENCE [LARGE SCALE GENOMIC DNA]</scope>
    <source>
        <strain evidence="2">ISS470</strain>
    </source>
</reference>
<feature type="signal peptide" evidence="1">
    <location>
        <begin position="1"/>
        <end position="31"/>
    </location>
</feature>
<evidence type="ECO:0000256" key="1">
    <source>
        <dbReference type="SAM" id="SignalP"/>
    </source>
</evidence>